<dbReference type="InParanoid" id="A0A7L9FJV6"/>
<gene>
    <name evidence="1" type="ORF">IG193_01000</name>
</gene>
<evidence type="ECO:0000313" key="2">
    <source>
        <dbReference type="Proteomes" id="UP000594121"/>
    </source>
</evidence>
<name>A0A7L9FJV6_9CREN</name>
<keyword evidence="2" id="KW-1185">Reference proteome</keyword>
<dbReference type="KEGG" id="thel:IG193_01000"/>
<dbReference type="RefSeq" id="WP_192819047.1">
    <property type="nucleotide sequence ID" value="NZ_CP062310.1"/>
</dbReference>
<organism evidence="1 2">
    <name type="scientific">Infirmifilum lucidum</name>
    <dbReference type="NCBI Taxonomy" id="2776706"/>
    <lineage>
        <taxon>Archaea</taxon>
        <taxon>Thermoproteota</taxon>
        <taxon>Thermoprotei</taxon>
        <taxon>Thermofilales</taxon>
        <taxon>Thermofilaceae</taxon>
        <taxon>Infirmifilum</taxon>
    </lineage>
</organism>
<reference evidence="1 2" key="1">
    <citation type="submission" date="2020-10" db="EMBL/GenBank/DDBJ databases">
        <title>Thermofilum lucidum 3507LT sp. nov. a novel member of Thermofilaceae family isolated from Chile hot spring, and proposal of description order Thermofilales.</title>
        <authorList>
            <person name="Zayulina K.S."/>
            <person name="Elcheninov A.G."/>
            <person name="Toshchakov S.V."/>
            <person name="Kublanov I.V."/>
        </authorList>
    </citation>
    <scope>NUCLEOTIDE SEQUENCE [LARGE SCALE GENOMIC DNA]</scope>
    <source>
        <strain evidence="1 2">3507LT</strain>
    </source>
</reference>
<accession>A0A7L9FJV6</accession>
<dbReference type="Proteomes" id="UP000594121">
    <property type="component" value="Chromosome"/>
</dbReference>
<dbReference type="SUPFAM" id="SSF55729">
    <property type="entry name" value="Acyl-CoA N-acyltransferases (Nat)"/>
    <property type="match status" value="1"/>
</dbReference>
<dbReference type="GeneID" id="59148430"/>
<dbReference type="InterPro" id="IPR016181">
    <property type="entry name" value="Acyl_CoA_acyltransferase"/>
</dbReference>
<proteinExistence type="predicted"/>
<protein>
    <submittedName>
        <fullName evidence="1">Uncharacterized protein</fullName>
    </submittedName>
</protein>
<dbReference type="EMBL" id="CP062310">
    <property type="protein sequence ID" value="QOJ79075.1"/>
    <property type="molecule type" value="Genomic_DNA"/>
</dbReference>
<dbReference type="AlphaFoldDB" id="A0A7L9FJV6"/>
<evidence type="ECO:0000313" key="1">
    <source>
        <dbReference type="EMBL" id="QOJ79075.1"/>
    </source>
</evidence>
<sequence>MKYQDGVSFLQRRGYRKVGEAVDYEIDLLDFYVPRRILEADTGPATVRRAGREDEDRVLSWIRSEFSVYWEYEAKAVFGYEKPKVWIAEDDTGLIGFAVYSALEPHWFGRFGEVEAEGNRFYPPIQQP</sequence>